<evidence type="ECO:0000313" key="2">
    <source>
        <dbReference type="Proteomes" id="UP000805193"/>
    </source>
</evidence>
<protein>
    <submittedName>
        <fullName evidence="1">Uncharacterized protein</fullName>
    </submittedName>
</protein>
<dbReference type="Proteomes" id="UP000805193">
    <property type="component" value="Unassembled WGS sequence"/>
</dbReference>
<comment type="caution">
    <text evidence="1">The sequence shown here is derived from an EMBL/GenBank/DDBJ whole genome shotgun (WGS) entry which is preliminary data.</text>
</comment>
<organism evidence="1 2">
    <name type="scientific">Ixodes persulcatus</name>
    <name type="common">Taiga tick</name>
    <dbReference type="NCBI Taxonomy" id="34615"/>
    <lineage>
        <taxon>Eukaryota</taxon>
        <taxon>Metazoa</taxon>
        <taxon>Ecdysozoa</taxon>
        <taxon>Arthropoda</taxon>
        <taxon>Chelicerata</taxon>
        <taxon>Arachnida</taxon>
        <taxon>Acari</taxon>
        <taxon>Parasitiformes</taxon>
        <taxon>Ixodida</taxon>
        <taxon>Ixodoidea</taxon>
        <taxon>Ixodidae</taxon>
        <taxon>Ixodinae</taxon>
        <taxon>Ixodes</taxon>
    </lineage>
</organism>
<name>A0AC60P8W0_IXOPE</name>
<sequence length="224" mass="25505">MSFYPMQTKTKKWTVREIAHFASFSLANSWLEYVRDADKERLLKKNTMGMLAFQTNVAHSLITRNKMAQKKRGRPSNESPQPVAKKAHNTEPPPTNTVRYDGCYQHPSGKDKKVKVNTTMIFPRELALLLAMVSKEVLKPQQWLGRRFYDLVLPSKEQVVVLNVQVVGQRIGLSEAHHLKVAKYSVPEVIDQVRGNSFPGIQCDPLLPGCVGGRECWVPGRFRF</sequence>
<gene>
    <name evidence="1" type="ORF">HPB47_006964</name>
</gene>
<reference evidence="1 2" key="1">
    <citation type="journal article" date="2020" name="Cell">
        <title>Large-Scale Comparative Analyses of Tick Genomes Elucidate Their Genetic Diversity and Vector Capacities.</title>
        <authorList>
            <consortium name="Tick Genome and Microbiome Consortium (TIGMIC)"/>
            <person name="Jia N."/>
            <person name="Wang J."/>
            <person name="Shi W."/>
            <person name="Du L."/>
            <person name="Sun Y."/>
            <person name="Zhan W."/>
            <person name="Jiang J.F."/>
            <person name="Wang Q."/>
            <person name="Zhang B."/>
            <person name="Ji P."/>
            <person name="Bell-Sakyi L."/>
            <person name="Cui X.M."/>
            <person name="Yuan T.T."/>
            <person name="Jiang B.G."/>
            <person name="Yang W.F."/>
            <person name="Lam T.T."/>
            <person name="Chang Q.C."/>
            <person name="Ding S.J."/>
            <person name="Wang X.J."/>
            <person name="Zhu J.G."/>
            <person name="Ruan X.D."/>
            <person name="Zhao L."/>
            <person name="Wei J.T."/>
            <person name="Ye R.Z."/>
            <person name="Que T.C."/>
            <person name="Du C.H."/>
            <person name="Zhou Y.H."/>
            <person name="Cheng J.X."/>
            <person name="Dai P.F."/>
            <person name="Guo W.B."/>
            <person name="Han X.H."/>
            <person name="Huang E.J."/>
            <person name="Li L.F."/>
            <person name="Wei W."/>
            <person name="Gao Y.C."/>
            <person name="Liu J.Z."/>
            <person name="Shao H.Z."/>
            <person name="Wang X."/>
            <person name="Wang C.C."/>
            <person name="Yang T.C."/>
            <person name="Huo Q.B."/>
            <person name="Li W."/>
            <person name="Chen H.Y."/>
            <person name="Chen S.E."/>
            <person name="Zhou L.G."/>
            <person name="Ni X.B."/>
            <person name="Tian J.H."/>
            <person name="Sheng Y."/>
            <person name="Liu T."/>
            <person name="Pan Y.S."/>
            <person name="Xia L.Y."/>
            <person name="Li J."/>
            <person name="Zhao F."/>
            <person name="Cao W.C."/>
        </authorList>
    </citation>
    <scope>NUCLEOTIDE SEQUENCE [LARGE SCALE GENOMIC DNA]</scope>
    <source>
        <strain evidence="1">Iper-2018</strain>
    </source>
</reference>
<keyword evidence="2" id="KW-1185">Reference proteome</keyword>
<evidence type="ECO:0000313" key="1">
    <source>
        <dbReference type="EMBL" id="KAG0415854.1"/>
    </source>
</evidence>
<accession>A0AC60P8W0</accession>
<dbReference type="EMBL" id="JABSTQ010011018">
    <property type="protein sequence ID" value="KAG0415854.1"/>
    <property type="molecule type" value="Genomic_DNA"/>
</dbReference>
<proteinExistence type="predicted"/>